<dbReference type="GeneTree" id="ENSGT00940000159464"/>
<feature type="active site" description="Proton acceptor" evidence="3">
    <location>
        <position position="236"/>
    </location>
</feature>
<dbReference type="Proteomes" id="UP000694569">
    <property type="component" value="Unplaced"/>
</dbReference>
<feature type="binding site" evidence="3">
    <location>
        <position position="271"/>
    </location>
    <ligand>
        <name>Zn(2+)</name>
        <dbReference type="ChEBI" id="CHEBI:29105"/>
    </ligand>
</feature>
<protein>
    <submittedName>
        <fullName evidence="5">Sirtuin 3</fullName>
    </submittedName>
</protein>
<dbReference type="GO" id="GO:0017136">
    <property type="term" value="F:histone deacetylase activity, NAD-dependent"/>
    <property type="evidence" value="ECO:0007669"/>
    <property type="project" value="TreeGrafter"/>
</dbReference>
<dbReference type="Pfam" id="PF02146">
    <property type="entry name" value="SIR2"/>
    <property type="match status" value="1"/>
</dbReference>
<feature type="domain" description="Deacetylase sirtuin-type" evidence="4">
    <location>
        <begin position="106"/>
        <end position="368"/>
    </location>
</feature>
<accession>A0A8C5MMQ7</accession>
<evidence type="ECO:0000259" key="4">
    <source>
        <dbReference type="PROSITE" id="PS50305"/>
    </source>
</evidence>
<evidence type="ECO:0000313" key="6">
    <source>
        <dbReference type="Proteomes" id="UP000694569"/>
    </source>
</evidence>
<keyword evidence="3" id="KW-0479">Metal-binding</keyword>
<evidence type="ECO:0000256" key="2">
    <source>
        <dbReference type="ARBA" id="ARBA00023027"/>
    </source>
</evidence>
<dbReference type="GO" id="GO:0070403">
    <property type="term" value="F:NAD+ binding"/>
    <property type="evidence" value="ECO:0007669"/>
    <property type="project" value="InterPro"/>
</dbReference>
<dbReference type="PROSITE" id="PS50305">
    <property type="entry name" value="SIRTUIN"/>
    <property type="match status" value="1"/>
</dbReference>
<keyword evidence="1" id="KW-0808">Transferase</keyword>
<dbReference type="SUPFAM" id="SSF52467">
    <property type="entry name" value="DHS-like NAD/FAD-binding domain"/>
    <property type="match status" value="1"/>
</dbReference>
<feature type="binding site" evidence="3">
    <location>
        <position position="244"/>
    </location>
    <ligand>
        <name>Zn(2+)</name>
        <dbReference type="ChEBI" id="CHEBI:29105"/>
    </ligand>
</feature>
<dbReference type="GO" id="GO:0046872">
    <property type="term" value="F:metal ion binding"/>
    <property type="evidence" value="ECO:0007669"/>
    <property type="project" value="UniProtKB-KW"/>
</dbReference>
<dbReference type="PANTHER" id="PTHR11085">
    <property type="entry name" value="NAD-DEPENDENT PROTEIN DEACYLASE SIRTUIN-5, MITOCHONDRIAL-RELATED"/>
    <property type="match status" value="1"/>
</dbReference>
<keyword evidence="2" id="KW-0520">NAD</keyword>
<reference evidence="5" key="2">
    <citation type="submission" date="2025-09" db="UniProtKB">
        <authorList>
            <consortium name="Ensembl"/>
        </authorList>
    </citation>
    <scope>IDENTIFICATION</scope>
</reference>
<proteinExistence type="predicted"/>
<dbReference type="Ensembl" id="ENSLLET00000016618.1">
    <property type="protein sequence ID" value="ENSLLEP00000016006.1"/>
    <property type="gene ID" value="ENSLLEG00000010141.1"/>
</dbReference>
<dbReference type="InterPro" id="IPR003000">
    <property type="entry name" value="Sirtuin"/>
</dbReference>
<keyword evidence="3" id="KW-0862">Zinc</keyword>
<dbReference type="PANTHER" id="PTHR11085:SF5">
    <property type="entry name" value="NAD-DEPENDENT PROTEIN DEACETYLASE SIRTUIN-3, MITOCHONDRIAL"/>
    <property type="match status" value="1"/>
</dbReference>
<dbReference type="InterPro" id="IPR026590">
    <property type="entry name" value="Ssirtuin_cat_dom"/>
</dbReference>
<feature type="binding site" evidence="3">
    <location>
        <position position="247"/>
    </location>
    <ligand>
        <name>Zn(2+)</name>
        <dbReference type="ChEBI" id="CHEBI:29105"/>
    </ligand>
</feature>
<dbReference type="GO" id="GO:0005634">
    <property type="term" value="C:nucleus"/>
    <property type="evidence" value="ECO:0007669"/>
    <property type="project" value="TreeGrafter"/>
</dbReference>
<dbReference type="Gene3D" id="3.30.1600.10">
    <property type="entry name" value="SIR2/SIRT2 'Small Domain"/>
    <property type="match status" value="1"/>
</dbReference>
<dbReference type="OrthoDB" id="420264at2759"/>
<gene>
    <name evidence="5" type="primary">SIRT3</name>
</gene>
<evidence type="ECO:0000256" key="3">
    <source>
        <dbReference type="PROSITE-ProRule" id="PRU00236"/>
    </source>
</evidence>
<dbReference type="InterPro" id="IPR050134">
    <property type="entry name" value="NAD-dep_sirtuin_deacylases"/>
</dbReference>
<dbReference type="AlphaFoldDB" id="A0A8C5MMQ7"/>
<dbReference type="Gene3D" id="3.40.50.1220">
    <property type="entry name" value="TPP-binding domain"/>
    <property type="match status" value="1"/>
</dbReference>
<organism evidence="5 6">
    <name type="scientific">Leptobrachium leishanense</name>
    <name type="common">Leishan spiny toad</name>
    <dbReference type="NCBI Taxonomy" id="445787"/>
    <lineage>
        <taxon>Eukaryota</taxon>
        <taxon>Metazoa</taxon>
        <taxon>Chordata</taxon>
        <taxon>Craniata</taxon>
        <taxon>Vertebrata</taxon>
        <taxon>Euteleostomi</taxon>
        <taxon>Amphibia</taxon>
        <taxon>Batrachia</taxon>
        <taxon>Anura</taxon>
        <taxon>Pelobatoidea</taxon>
        <taxon>Megophryidae</taxon>
        <taxon>Leptobrachium</taxon>
    </lineage>
</organism>
<evidence type="ECO:0000313" key="5">
    <source>
        <dbReference type="Ensembl" id="ENSLLEP00000016006.1"/>
    </source>
</evidence>
<dbReference type="InterPro" id="IPR026591">
    <property type="entry name" value="Sirtuin_cat_small_dom_sf"/>
</dbReference>
<dbReference type="InterPro" id="IPR029035">
    <property type="entry name" value="DHS-like_NAD/FAD-binding_dom"/>
</dbReference>
<feature type="binding site" evidence="3">
    <location>
        <position position="268"/>
    </location>
    <ligand>
        <name>Zn(2+)</name>
        <dbReference type="ChEBI" id="CHEBI:29105"/>
    </ligand>
</feature>
<evidence type="ECO:0000256" key="1">
    <source>
        <dbReference type="ARBA" id="ARBA00022679"/>
    </source>
</evidence>
<keyword evidence="6" id="KW-1185">Reference proteome</keyword>
<reference evidence="5" key="1">
    <citation type="submission" date="2025-08" db="UniProtKB">
        <authorList>
            <consortium name="Ensembl"/>
        </authorList>
    </citation>
    <scope>IDENTIFICATION</scope>
</reference>
<name>A0A8C5MMQ7_9ANUR</name>
<sequence>MAPQCIHSTKTSYLLCIELCMSRHVFVHRGGMPLVSCAQSLRQIMLCCTARSVAGRGVHAVCRAAGLSSHHEKVSSAAPHSINTHRFLHRSQVLCWSFLPSKGGNDKIAPLTLEDIAIGIKEGTYRRILVMVGAGISTDSGIPDFRTPNEGLYSRLQKYNLPYPQAIFELKYFLKDPHAFLDLSKELLPGRHLPNTAHHFLRLLYDKKLLMRLYTQNIDGLERAVGIPLEKLVEAHGSFYSSTCIKCLKTYPGKIFQDAVLESRVPQCQLCEGLLKPDIVFFGEYLPTRFLIHLVDFPQTDLLLVIGTSLEVEPFASLVYDVKAAVPRVLINREAVGPFLTGHQGLNVSELGEVSAGVKRFAQLLGWDRELSEMGKKEKIAAVCQPLTYRWPSDYSFWITHLYLTWIPLCPVYCLLQPCIHHPSTHTVCSCILGSSLGAISDRS</sequence>